<feature type="domain" description="Homing endonuclease LAGLIDADG" evidence="1">
    <location>
        <begin position="10"/>
        <end position="98"/>
    </location>
</feature>
<keyword evidence="3" id="KW-0540">Nuclease</keyword>
<sequence length="233" mass="27669">MITNQFFEWLGGLIDADGGFYISKKGYGCIEITMHIKEIQTLYFIKKKCHGSVSLRAGAQAARWRLHRKQHLLYICSGLSGHIRTLNRQSQFIKICKTYNLHYKVPETLRYENAWFSGFFSGEGCLYINKNTFQCTISVSQKEKNILYNIQRIYKGNIFFDISWQGWVWQLSNKHHCNQVLDYFSKYSTQNPYKQAKIKSFKRFLIYKEKGYHLDPLKKEKLVHFIKVFEIKD</sequence>
<dbReference type="PANTHER" id="PTHR37520:SF1">
    <property type="entry name" value="INTRON-ENCODED DNA ENDONUCLEASE AI2A-RELATED"/>
    <property type="match status" value="1"/>
</dbReference>
<dbReference type="PANTHER" id="PTHR37520">
    <property type="entry name" value="INTRON-ENCODED DNA ENDONUCLEASE AI2A-RELATED"/>
    <property type="match status" value="1"/>
</dbReference>
<dbReference type="EMBL" id="KY681419">
    <property type="protein sequence ID" value="ARV87648.1"/>
    <property type="molecule type" value="Genomic_DNA"/>
</dbReference>
<evidence type="ECO:0000259" key="1">
    <source>
        <dbReference type="Pfam" id="PF00961"/>
    </source>
</evidence>
<dbReference type="SUPFAM" id="SSF55608">
    <property type="entry name" value="Homing endonucleases"/>
    <property type="match status" value="2"/>
</dbReference>
<dbReference type="Gene3D" id="3.10.28.10">
    <property type="entry name" value="Homing endonucleases"/>
    <property type="match status" value="2"/>
</dbReference>
<evidence type="ECO:0000313" key="3">
    <source>
        <dbReference type="EMBL" id="ARV87648.1"/>
    </source>
</evidence>
<proteinExistence type="predicted"/>
<dbReference type="Pfam" id="PF00961">
    <property type="entry name" value="LAGLIDADG_1"/>
    <property type="match status" value="2"/>
</dbReference>
<name>A0A0A6ZET3_AUXPR</name>
<organism evidence="2">
    <name type="scientific">Auxenochlorella protothecoides</name>
    <name type="common">Green microalga</name>
    <name type="synonym">Chlorella protothecoides</name>
    <dbReference type="NCBI Taxonomy" id="3075"/>
    <lineage>
        <taxon>Eukaryota</taxon>
        <taxon>Viridiplantae</taxon>
        <taxon>Chlorophyta</taxon>
        <taxon>core chlorophytes</taxon>
        <taxon>Trebouxiophyceae</taxon>
        <taxon>Chlorellales</taxon>
        <taxon>Chlorellaceae</taxon>
        <taxon>Auxenochlorella</taxon>
    </lineage>
</organism>
<keyword evidence="3" id="KW-0255">Endonuclease</keyword>
<keyword evidence="3" id="KW-0378">Hydrolase</keyword>
<gene>
    <name evidence="3" type="ORF">BW920_0091</name>
    <name evidence="2" type="ORF">ChprMp023</name>
</gene>
<dbReference type="InterPro" id="IPR027434">
    <property type="entry name" value="Homing_endonucl"/>
</dbReference>
<feature type="domain" description="Homing endonuclease LAGLIDADG" evidence="1">
    <location>
        <begin position="117"/>
        <end position="204"/>
    </location>
</feature>
<dbReference type="EMBL" id="KC843974">
    <property type="protein sequence ID" value="AGN72427.1"/>
    <property type="molecule type" value="Genomic_DNA"/>
</dbReference>
<geneLocation type="mitochondrion" evidence="2"/>
<dbReference type="AlphaFoldDB" id="A0A0A6ZET3"/>
<dbReference type="GO" id="GO:0004519">
    <property type="term" value="F:endonuclease activity"/>
    <property type="evidence" value="ECO:0007669"/>
    <property type="project" value="UniProtKB-KW"/>
</dbReference>
<accession>A0A0A6ZET3</accession>
<keyword evidence="2" id="KW-0496">Mitochondrion</keyword>
<dbReference type="GeneID" id="22656779"/>
<dbReference type="KEGG" id="apro:ChprMp023"/>
<reference evidence="2" key="1">
    <citation type="submission" date="2013-03" db="EMBL/GenBank/DDBJ databases">
        <title>Organelle genomes of microalga Chlorella protothecoides reveal evolution from autotroph to heterotroph.</title>
        <authorList>
            <person name="Yan D."/>
            <person name="Wang Y."/>
            <person name="Shen Y."/>
            <person name="Gong J."/>
            <person name="Gao C."/>
            <person name="Jiang H."/>
            <person name="Dai J."/>
            <person name="Wu Q."/>
        </authorList>
    </citation>
    <scope>NUCLEOTIDE SEQUENCE</scope>
</reference>
<dbReference type="RefSeq" id="YP_009112916.1">
    <property type="nucleotide sequence ID" value="NC_026009.1"/>
</dbReference>
<dbReference type="InterPro" id="IPR004860">
    <property type="entry name" value="LAGLIDADG_dom"/>
</dbReference>
<reference evidence="3" key="2">
    <citation type="submission" date="2017-02" db="EMBL/GenBank/DDBJ databases">
        <title>Whole genome sequencing of photosynthetic microalga Auxenochlorella protothecoides UTEX 2341.</title>
        <authorList>
            <person name="Patelou M."/>
            <person name="Skliros D."/>
            <person name="Kalliampakou K.I."/>
            <person name="Ioannidis N.E."/>
            <person name="Papazi A."/>
            <person name="Katharios P."/>
            <person name="Kotzabasis K."/>
            <person name="Flemetakis E."/>
        </authorList>
    </citation>
    <scope>NUCLEOTIDE SEQUENCE</scope>
    <source>
        <strain evidence="3">UTEX 2341</strain>
    </source>
</reference>
<protein>
    <submittedName>
        <fullName evidence="3">LAGLIDADG endonuclease</fullName>
    </submittedName>
</protein>
<evidence type="ECO:0000313" key="2">
    <source>
        <dbReference type="EMBL" id="AGN72427.1"/>
    </source>
</evidence>